<evidence type="ECO:0000256" key="4">
    <source>
        <dbReference type="ARBA" id="ARBA00023163"/>
    </source>
</evidence>
<dbReference type="Pfam" id="PF00010">
    <property type="entry name" value="HLH"/>
    <property type="match status" value="1"/>
</dbReference>
<dbReference type="PROSITE" id="PS50888">
    <property type="entry name" value="BHLH"/>
    <property type="match status" value="1"/>
</dbReference>
<evidence type="ECO:0000256" key="5">
    <source>
        <dbReference type="ARBA" id="ARBA00023242"/>
    </source>
</evidence>
<protein>
    <recommendedName>
        <fullName evidence="6">BHLH domain-containing protein</fullName>
    </recommendedName>
</protein>
<dbReference type="Proteomes" id="UP001345219">
    <property type="component" value="Chromosome 12"/>
</dbReference>
<dbReference type="SUPFAM" id="SSF47459">
    <property type="entry name" value="HLH, helix-loop-helix DNA-binding domain"/>
    <property type="match status" value="1"/>
</dbReference>
<dbReference type="InterPro" id="IPR011598">
    <property type="entry name" value="bHLH_dom"/>
</dbReference>
<dbReference type="PANTHER" id="PTHR11969:SF54">
    <property type="entry name" value="MAD-LIKE PROTEIN 1"/>
    <property type="match status" value="1"/>
</dbReference>
<gene>
    <name evidence="7" type="ORF">SAY87_015429</name>
</gene>
<dbReference type="GO" id="GO:0005634">
    <property type="term" value="C:nucleus"/>
    <property type="evidence" value="ECO:0007669"/>
    <property type="project" value="UniProtKB-SubCell"/>
</dbReference>
<dbReference type="Pfam" id="PF22754">
    <property type="entry name" value="bHLH-TF_ACT-like_plant"/>
    <property type="match status" value="1"/>
</dbReference>
<dbReference type="GO" id="GO:0000981">
    <property type="term" value="F:DNA-binding transcription factor activity, RNA polymerase II-specific"/>
    <property type="evidence" value="ECO:0007669"/>
    <property type="project" value="TreeGrafter"/>
</dbReference>
<comment type="subcellular location">
    <subcellularLocation>
        <location evidence="1">Nucleus</location>
    </subcellularLocation>
</comment>
<evidence type="ECO:0000313" key="7">
    <source>
        <dbReference type="EMBL" id="KAK4748843.1"/>
    </source>
</evidence>
<organism evidence="7 8">
    <name type="scientific">Trapa incisa</name>
    <dbReference type="NCBI Taxonomy" id="236973"/>
    <lineage>
        <taxon>Eukaryota</taxon>
        <taxon>Viridiplantae</taxon>
        <taxon>Streptophyta</taxon>
        <taxon>Embryophyta</taxon>
        <taxon>Tracheophyta</taxon>
        <taxon>Spermatophyta</taxon>
        <taxon>Magnoliopsida</taxon>
        <taxon>eudicotyledons</taxon>
        <taxon>Gunneridae</taxon>
        <taxon>Pentapetalae</taxon>
        <taxon>rosids</taxon>
        <taxon>malvids</taxon>
        <taxon>Myrtales</taxon>
        <taxon>Lythraceae</taxon>
        <taxon>Trapa</taxon>
    </lineage>
</organism>
<dbReference type="GO" id="GO:0000978">
    <property type="term" value="F:RNA polymerase II cis-regulatory region sequence-specific DNA binding"/>
    <property type="evidence" value="ECO:0007669"/>
    <property type="project" value="TreeGrafter"/>
</dbReference>
<dbReference type="SMART" id="SM00353">
    <property type="entry name" value="HLH"/>
    <property type="match status" value="1"/>
</dbReference>
<dbReference type="EMBL" id="JAXIOK010000019">
    <property type="protein sequence ID" value="KAK4748843.1"/>
    <property type="molecule type" value="Genomic_DNA"/>
</dbReference>
<dbReference type="GO" id="GO:0046983">
    <property type="term" value="F:protein dimerization activity"/>
    <property type="evidence" value="ECO:0007669"/>
    <property type="project" value="InterPro"/>
</dbReference>
<evidence type="ECO:0000256" key="3">
    <source>
        <dbReference type="ARBA" id="ARBA00023125"/>
    </source>
</evidence>
<dbReference type="InterPro" id="IPR054502">
    <property type="entry name" value="bHLH-TF_ACT-like_plant"/>
</dbReference>
<sequence length="314" mass="34616">MYMSTMASLEAVGFLQDPFGYCGGVDDPVLFDEFDIVDKLAPLDFGDILDTRIIEQLDGFSDYAEPAGVEAAPAEAVAVAVAEGESQRAKRRRGRSRKNKEEIEIQRMTHIAVERNRRKQMNEYLSVLRSLMPESYVPRSDQASIIGGAINYVKELEQQLHLLGARKQSDNNPLQPPFSDCFGAPQYSSSFSTASPKNPATAAVGEVAAAETPQQNEVADIEVTMVERHANVKIRSKRRPKQLLRLVSGLQALRLTVLHLNVSTAGEVVLYSLSLKAEDQCKMTSVDEMASAVYQIFVKVEEEEEEEEEGGGAS</sequence>
<keyword evidence="4" id="KW-0804">Transcription</keyword>
<dbReference type="InterPro" id="IPR036638">
    <property type="entry name" value="HLH_DNA-bd_sf"/>
</dbReference>
<evidence type="ECO:0000259" key="6">
    <source>
        <dbReference type="PROSITE" id="PS50888"/>
    </source>
</evidence>
<dbReference type="Gene3D" id="4.10.280.10">
    <property type="entry name" value="Helix-loop-helix DNA-binding domain"/>
    <property type="match status" value="1"/>
</dbReference>
<dbReference type="PANTHER" id="PTHR11969">
    <property type="entry name" value="MAX DIMERIZATION, MAD"/>
    <property type="match status" value="1"/>
</dbReference>
<keyword evidence="5" id="KW-0539">Nucleus</keyword>
<comment type="caution">
    <text evidence="7">The sequence shown here is derived from an EMBL/GenBank/DDBJ whole genome shotgun (WGS) entry which is preliminary data.</text>
</comment>
<evidence type="ECO:0000313" key="8">
    <source>
        <dbReference type="Proteomes" id="UP001345219"/>
    </source>
</evidence>
<reference evidence="7 8" key="1">
    <citation type="journal article" date="2023" name="Hortic Res">
        <title>Pangenome of water caltrop reveals structural variations and asymmetric subgenome divergence after allopolyploidization.</title>
        <authorList>
            <person name="Zhang X."/>
            <person name="Chen Y."/>
            <person name="Wang L."/>
            <person name="Yuan Y."/>
            <person name="Fang M."/>
            <person name="Shi L."/>
            <person name="Lu R."/>
            <person name="Comes H.P."/>
            <person name="Ma Y."/>
            <person name="Chen Y."/>
            <person name="Huang G."/>
            <person name="Zhou Y."/>
            <person name="Zheng Z."/>
            <person name="Qiu Y."/>
        </authorList>
    </citation>
    <scope>NUCLEOTIDE SEQUENCE [LARGE SCALE GENOMIC DNA]</scope>
    <source>
        <tissue evidence="7">Roots</tissue>
    </source>
</reference>
<keyword evidence="8" id="KW-1185">Reference proteome</keyword>
<dbReference type="AlphaFoldDB" id="A0AAN7GR05"/>
<evidence type="ECO:0000256" key="1">
    <source>
        <dbReference type="ARBA" id="ARBA00004123"/>
    </source>
</evidence>
<evidence type="ECO:0000256" key="2">
    <source>
        <dbReference type="ARBA" id="ARBA00023015"/>
    </source>
</evidence>
<keyword evidence="2" id="KW-0805">Transcription regulation</keyword>
<name>A0AAN7GR05_9MYRT</name>
<feature type="domain" description="BHLH" evidence="6">
    <location>
        <begin position="105"/>
        <end position="156"/>
    </location>
</feature>
<keyword evidence="3" id="KW-0238">DNA-binding</keyword>
<proteinExistence type="predicted"/>
<accession>A0AAN7GR05</accession>